<dbReference type="Pfam" id="PF00300">
    <property type="entry name" value="His_Phos_1"/>
    <property type="match status" value="1"/>
</dbReference>
<accession>A0A6M0K3D0</accession>
<sequence>MTDRHVDLLRHGEVAGGVCFRGRSDDPLSDLGWAQMSQAVADAPTWTSILSSPLQRCAAFGECFADTHALRLERVDALSERDFGAWEGMPAHEIATEDLTRFWADPASFTPPEAEPFEAFRRRVLETWQKLLERPDPHSLVITHGGVIRVILAELLQMPTTSLLLIDVPHACRTRIRIPKPPGRPSLVFHRCN</sequence>
<dbReference type="GO" id="GO:0016791">
    <property type="term" value="F:phosphatase activity"/>
    <property type="evidence" value="ECO:0007669"/>
    <property type="project" value="TreeGrafter"/>
</dbReference>
<dbReference type="CDD" id="cd07067">
    <property type="entry name" value="HP_PGM_like"/>
    <property type="match status" value="1"/>
</dbReference>
<comment type="caution">
    <text evidence="1">The sequence shown here is derived from an EMBL/GenBank/DDBJ whole genome shotgun (WGS) entry which is preliminary data.</text>
</comment>
<evidence type="ECO:0000313" key="1">
    <source>
        <dbReference type="EMBL" id="NEV63117.1"/>
    </source>
</evidence>
<evidence type="ECO:0000313" key="2">
    <source>
        <dbReference type="Proteomes" id="UP000483379"/>
    </source>
</evidence>
<dbReference type="AlphaFoldDB" id="A0A6M0K3D0"/>
<dbReference type="EMBL" id="JAAIJQ010000042">
    <property type="protein sequence ID" value="NEV63117.1"/>
    <property type="molecule type" value="Genomic_DNA"/>
</dbReference>
<dbReference type="PANTHER" id="PTHR48100">
    <property type="entry name" value="BROAD-SPECIFICITY PHOSPHATASE YOR283W-RELATED"/>
    <property type="match status" value="1"/>
</dbReference>
<dbReference type="PANTHER" id="PTHR48100:SF1">
    <property type="entry name" value="HISTIDINE PHOSPHATASE FAMILY PROTEIN-RELATED"/>
    <property type="match status" value="1"/>
</dbReference>
<gene>
    <name evidence="1" type="ORF">G3446_14675</name>
</gene>
<dbReference type="InterPro" id="IPR013078">
    <property type="entry name" value="His_Pase_superF_clade-1"/>
</dbReference>
<dbReference type="GO" id="GO:0005737">
    <property type="term" value="C:cytoplasm"/>
    <property type="evidence" value="ECO:0007669"/>
    <property type="project" value="TreeGrafter"/>
</dbReference>
<dbReference type="InterPro" id="IPR050275">
    <property type="entry name" value="PGM_Phosphatase"/>
</dbReference>
<dbReference type="Proteomes" id="UP000483379">
    <property type="component" value="Unassembled WGS sequence"/>
</dbReference>
<reference evidence="1 2" key="1">
    <citation type="submission" date="2020-02" db="EMBL/GenBank/DDBJ databases">
        <title>Genome sequences of Thiorhodococcus mannitoliphagus and Thiorhodococcus minor, purple sulfur photosynthetic bacteria in the gammaproteobacterial family, Chromatiaceae.</title>
        <authorList>
            <person name="Aviles F.A."/>
            <person name="Meyer T.E."/>
            <person name="Kyndt J.A."/>
        </authorList>
    </citation>
    <scope>NUCLEOTIDE SEQUENCE [LARGE SCALE GENOMIC DNA]</scope>
    <source>
        <strain evidence="1 2">DSM 11518</strain>
    </source>
</reference>
<protein>
    <submittedName>
        <fullName evidence="1">Histidine phosphatase family protein</fullName>
    </submittedName>
</protein>
<dbReference type="PIRSF" id="PIRSF000709">
    <property type="entry name" value="6PFK_2-Ptase"/>
    <property type="match status" value="1"/>
</dbReference>
<dbReference type="Gene3D" id="3.40.50.1240">
    <property type="entry name" value="Phosphoglycerate mutase-like"/>
    <property type="match status" value="1"/>
</dbReference>
<proteinExistence type="predicted"/>
<organism evidence="1 2">
    <name type="scientific">Thiorhodococcus minor</name>
    <dbReference type="NCBI Taxonomy" id="57489"/>
    <lineage>
        <taxon>Bacteria</taxon>
        <taxon>Pseudomonadati</taxon>
        <taxon>Pseudomonadota</taxon>
        <taxon>Gammaproteobacteria</taxon>
        <taxon>Chromatiales</taxon>
        <taxon>Chromatiaceae</taxon>
        <taxon>Thiorhodococcus</taxon>
    </lineage>
</organism>
<name>A0A6M0K3D0_9GAMM</name>
<dbReference type="SMART" id="SM00855">
    <property type="entry name" value="PGAM"/>
    <property type="match status" value="1"/>
</dbReference>
<dbReference type="SUPFAM" id="SSF53254">
    <property type="entry name" value="Phosphoglycerate mutase-like"/>
    <property type="match status" value="1"/>
</dbReference>
<keyword evidence="2" id="KW-1185">Reference proteome</keyword>
<dbReference type="InterPro" id="IPR029033">
    <property type="entry name" value="His_PPase_superfam"/>
</dbReference>